<keyword evidence="3" id="KW-1185">Reference proteome</keyword>
<gene>
    <name evidence="2" type="ORF">ARMGADRAFT_1006282</name>
</gene>
<dbReference type="AlphaFoldDB" id="A0A2H3EJR4"/>
<keyword evidence="1" id="KW-0812">Transmembrane</keyword>
<sequence>MGHMGLWISACFIHLGALFHDVYIVFEKMSSPKGPTLLRMAALKKQLEVMKFD</sequence>
<keyword evidence="1" id="KW-0472">Membrane</keyword>
<name>A0A2H3EJR4_ARMGA</name>
<dbReference type="InParanoid" id="A0A2H3EJR4"/>
<reference evidence="3" key="1">
    <citation type="journal article" date="2017" name="Nat. Ecol. Evol.">
        <title>Genome expansion and lineage-specific genetic innovations in the forest pathogenic fungi Armillaria.</title>
        <authorList>
            <person name="Sipos G."/>
            <person name="Prasanna A.N."/>
            <person name="Walter M.C."/>
            <person name="O'Connor E."/>
            <person name="Balint B."/>
            <person name="Krizsan K."/>
            <person name="Kiss B."/>
            <person name="Hess J."/>
            <person name="Varga T."/>
            <person name="Slot J."/>
            <person name="Riley R."/>
            <person name="Boka B."/>
            <person name="Rigling D."/>
            <person name="Barry K."/>
            <person name="Lee J."/>
            <person name="Mihaltcheva S."/>
            <person name="LaButti K."/>
            <person name="Lipzen A."/>
            <person name="Waldron R."/>
            <person name="Moloney N.M."/>
            <person name="Sperisen C."/>
            <person name="Kredics L."/>
            <person name="Vagvoelgyi C."/>
            <person name="Patrignani A."/>
            <person name="Fitzpatrick D."/>
            <person name="Nagy I."/>
            <person name="Doyle S."/>
            <person name="Anderson J.B."/>
            <person name="Grigoriev I.V."/>
            <person name="Gueldener U."/>
            <person name="Muensterkoetter M."/>
            <person name="Nagy L.G."/>
        </authorList>
    </citation>
    <scope>NUCLEOTIDE SEQUENCE [LARGE SCALE GENOMIC DNA]</scope>
    <source>
        <strain evidence="3">Ar21-2</strain>
    </source>
</reference>
<evidence type="ECO:0000313" key="3">
    <source>
        <dbReference type="Proteomes" id="UP000217790"/>
    </source>
</evidence>
<proteinExistence type="predicted"/>
<protein>
    <submittedName>
        <fullName evidence="2">Uncharacterized protein</fullName>
    </submittedName>
</protein>
<dbReference type="Proteomes" id="UP000217790">
    <property type="component" value="Unassembled WGS sequence"/>
</dbReference>
<evidence type="ECO:0000256" key="1">
    <source>
        <dbReference type="SAM" id="Phobius"/>
    </source>
</evidence>
<keyword evidence="1" id="KW-1133">Transmembrane helix</keyword>
<dbReference type="EMBL" id="KZ293645">
    <property type="protein sequence ID" value="PBL02969.1"/>
    <property type="molecule type" value="Genomic_DNA"/>
</dbReference>
<evidence type="ECO:0000313" key="2">
    <source>
        <dbReference type="EMBL" id="PBL02969.1"/>
    </source>
</evidence>
<dbReference type="OrthoDB" id="1735038at2759"/>
<organism evidence="2 3">
    <name type="scientific">Armillaria gallica</name>
    <name type="common">Bulbous honey fungus</name>
    <name type="synonym">Armillaria bulbosa</name>
    <dbReference type="NCBI Taxonomy" id="47427"/>
    <lineage>
        <taxon>Eukaryota</taxon>
        <taxon>Fungi</taxon>
        <taxon>Dikarya</taxon>
        <taxon>Basidiomycota</taxon>
        <taxon>Agaricomycotina</taxon>
        <taxon>Agaricomycetes</taxon>
        <taxon>Agaricomycetidae</taxon>
        <taxon>Agaricales</taxon>
        <taxon>Marasmiineae</taxon>
        <taxon>Physalacriaceae</taxon>
        <taxon>Armillaria</taxon>
    </lineage>
</organism>
<feature type="transmembrane region" description="Helical" evidence="1">
    <location>
        <begin position="6"/>
        <end position="26"/>
    </location>
</feature>
<accession>A0A2H3EJR4</accession>